<gene>
    <name evidence="7" type="ORF">Slin15195_G111720</name>
</gene>
<evidence type="ECO:0000256" key="6">
    <source>
        <dbReference type="SAM" id="Phobius"/>
    </source>
</evidence>
<dbReference type="Pfam" id="PF07690">
    <property type="entry name" value="MFS_1"/>
    <property type="match status" value="1"/>
</dbReference>
<dbReference type="EMBL" id="CP099427">
    <property type="protein sequence ID" value="USW57853.1"/>
    <property type="molecule type" value="Genomic_DNA"/>
</dbReference>
<evidence type="ECO:0000256" key="4">
    <source>
        <dbReference type="ARBA" id="ARBA00022989"/>
    </source>
</evidence>
<organism evidence="7 8">
    <name type="scientific">Septoria linicola</name>
    <dbReference type="NCBI Taxonomy" id="215465"/>
    <lineage>
        <taxon>Eukaryota</taxon>
        <taxon>Fungi</taxon>
        <taxon>Dikarya</taxon>
        <taxon>Ascomycota</taxon>
        <taxon>Pezizomycotina</taxon>
        <taxon>Dothideomycetes</taxon>
        <taxon>Dothideomycetidae</taxon>
        <taxon>Mycosphaerellales</taxon>
        <taxon>Mycosphaerellaceae</taxon>
        <taxon>Septoria</taxon>
    </lineage>
</organism>
<dbReference type="InterPro" id="IPR011701">
    <property type="entry name" value="MFS"/>
</dbReference>
<feature type="transmembrane region" description="Helical" evidence="6">
    <location>
        <begin position="398"/>
        <end position="419"/>
    </location>
</feature>
<keyword evidence="8" id="KW-1185">Reference proteome</keyword>
<comment type="subcellular location">
    <subcellularLocation>
        <location evidence="1">Membrane</location>
        <topology evidence="1">Multi-pass membrane protein</topology>
    </subcellularLocation>
</comment>
<dbReference type="GO" id="GO:0022857">
    <property type="term" value="F:transmembrane transporter activity"/>
    <property type="evidence" value="ECO:0007669"/>
    <property type="project" value="InterPro"/>
</dbReference>
<reference evidence="7" key="1">
    <citation type="submission" date="2022-06" db="EMBL/GenBank/DDBJ databases">
        <title>Complete genome sequences of two strains of the flax pathogen Septoria linicola.</title>
        <authorList>
            <person name="Lapalu N."/>
            <person name="Simon A."/>
            <person name="Demenou B."/>
            <person name="Paumier D."/>
            <person name="Guillot M.-P."/>
            <person name="Gout L."/>
            <person name="Valade R."/>
        </authorList>
    </citation>
    <scope>NUCLEOTIDE SEQUENCE</scope>
    <source>
        <strain evidence="7">SE15195</strain>
    </source>
</reference>
<feature type="transmembrane region" description="Helical" evidence="6">
    <location>
        <begin position="220"/>
        <end position="238"/>
    </location>
</feature>
<keyword evidence="3 6" id="KW-0812">Transmembrane</keyword>
<feature type="transmembrane region" description="Helical" evidence="6">
    <location>
        <begin position="431"/>
        <end position="451"/>
    </location>
</feature>
<evidence type="ECO:0000313" key="8">
    <source>
        <dbReference type="Proteomes" id="UP001056384"/>
    </source>
</evidence>
<feature type="transmembrane region" description="Helical" evidence="6">
    <location>
        <begin position="457"/>
        <end position="476"/>
    </location>
</feature>
<name>A0A9Q9B5H5_9PEZI</name>
<feature type="transmembrane region" description="Helical" evidence="6">
    <location>
        <begin position="525"/>
        <end position="544"/>
    </location>
</feature>
<dbReference type="FunFam" id="1.20.1250.20:FF:000106">
    <property type="entry name" value="MFS transporter, putative"/>
    <property type="match status" value="1"/>
</dbReference>
<protein>
    <submittedName>
        <fullName evidence="7">Major facilitator superfamily, MFS transporter superfamily</fullName>
    </submittedName>
</protein>
<evidence type="ECO:0000256" key="2">
    <source>
        <dbReference type="ARBA" id="ARBA00022448"/>
    </source>
</evidence>
<dbReference type="SUPFAM" id="SSF103473">
    <property type="entry name" value="MFS general substrate transporter"/>
    <property type="match status" value="1"/>
</dbReference>
<feature type="transmembrane region" description="Helical" evidence="6">
    <location>
        <begin position="283"/>
        <end position="302"/>
    </location>
</feature>
<dbReference type="GO" id="GO:0016020">
    <property type="term" value="C:membrane"/>
    <property type="evidence" value="ECO:0007669"/>
    <property type="project" value="UniProtKB-SubCell"/>
</dbReference>
<feature type="transmembrane region" description="Helical" evidence="6">
    <location>
        <begin position="250"/>
        <end position="271"/>
    </location>
</feature>
<evidence type="ECO:0000256" key="3">
    <source>
        <dbReference type="ARBA" id="ARBA00022692"/>
    </source>
</evidence>
<proteinExistence type="predicted"/>
<evidence type="ECO:0000256" key="1">
    <source>
        <dbReference type="ARBA" id="ARBA00004141"/>
    </source>
</evidence>
<accession>A0A9Q9B5H5</accession>
<evidence type="ECO:0000256" key="5">
    <source>
        <dbReference type="ARBA" id="ARBA00023136"/>
    </source>
</evidence>
<sequence length="582" mass="66750">MAEVHVSDKRNVSIVHNKVPDSDTSDGGSKEDFAAIRERILQEQELLKTEPPTLPILTLFRRKKTDEEALNKIATQPSVYDDEDLAKYFAPILQYENLHRLDPTARWTWAEELPVINKIDWRVTVWASVAFFALDLNRGNLSQANTDNFLEDLGLDRNDFNLGNTVFRIAFLCAELPSQLISKKLGPDRWMPTIMCMWAFVAASQFFLSGKTSFLVCRALLRALQGGFIPDIILYLSYFFKGTELPFRLALFWTTLRVVDVVAPILAFGILRMRGLHEREGWRWLFLIEGCITLFIGIWSRFAMAPSPTQTKAWYRPKGWFTEREEVIMTNRILRDDPSKGDMHNRQAIDWKALWNSLKDFDLWPIYIIGLMFQLPTGPPDQYLTLTLRDLGFSTFDANILTIPSQVAGAFTMLFFTYFSEIWNERSGIGALAQLRALPCVIALAVLPASTSAWPKYALVTILLSYPSVHAIQVGWCSRNSSTVRTRTVSAAVYNMFVQFGGIVISNVYRSDDQPLYRRGNRQSVAFAVTNIVIYGLTKGYHVWRHRVRAKEWEGMGQEERVRYLETTKDTGSKRKNFQFAH</sequence>
<keyword evidence="5 6" id="KW-0472">Membrane</keyword>
<dbReference type="Proteomes" id="UP001056384">
    <property type="component" value="Chromosome 10"/>
</dbReference>
<keyword evidence="4 6" id="KW-1133">Transmembrane helix</keyword>
<dbReference type="AlphaFoldDB" id="A0A9Q9B5H5"/>
<feature type="transmembrane region" description="Helical" evidence="6">
    <location>
        <begin position="190"/>
        <end position="208"/>
    </location>
</feature>
<dbReference type="InterPro" id="IPR036259">
    <property type="entry name" value="MFS_trans_sf"/>
</dbReference>
<keyword evidence="2" id="KW-0813">Transport</keyword>
<dbReference type="PANTHER" id="PTHR43791">
    <property type="entry name" value="PERMEASE-RELATED"/>
    <property type="match status" value="1"/>
</dbReference>
<feature type="transmembrane region" description="Helical" evidence="6">
    <location>
        <begin position="488"/>
        <end position="505"/>
    </location>
</feature>
<evidence type="ECO:0000313" key="7">
    <source>
        <dbReference type="EMBL" id="USW57853.1"/>
    </source>
</evidence>
<dbReference type="Gene3D" id="1.20.1250.20">
    <property type="entry name" value="MFS general substrate transporter like domains"/>
    <property type="match status" value="1"/>
</dbReference>
<dbReference type="PANTHER" id="PTHR43791:SF65">
    <property type="entry name" value="MAJOR FACILITATOR SUPERFAMILY (MFS) PROFILE DOMAIN-CONTAINING PROTEIN-RELATED"/>
    <property type="match status" value="1"/>
</dbReference>